<dbReference type="RefSeq" id="WP_329776240.1">
    <property type="nucleotide sequence ID" value="NZ_JAYDYW010000012.1"/>
</dbReference>
<comment type="caution">
    <text evidence="1">The sequence shown here is derived from an EMBL/GenBank/DDBJ whole genome shotgun (WGS) entry which is preliminary data.</text>
</comment>
<proteinExistence type="predicted"/>
<dbReference type="EMBL" id="JAYDYW010000012">
    <property type="protein sequence ID" value="MEE1675305.1"/>
    <property type="molecule type" value="Genomic_DNA"/>
</dbReference>
<name>A0ABU7G7Q4_9ALTE</name>
<reference evidence="2" key="1">
    <citation type="submission" date="2023-07" db="EMBL/GenBank/DDBJ databases">
        <title>Draft genome sequence of Agarivorans aestuarii strain ZMCS4, a CAZymes producing bacteria isolated from the marine brown algae Clodostephus spongiosus.</title>
        <authorList>
            <person name="Lorente B."/>
            <person name="Cabral C."/>
            <person name="Frias J."/>
            <person name="Faria J."/>
            <person name="Toubarro D."/>
        </authorList>
    </citation>
    <scope>NUCLEOTIDE SEQUENCE [LARGE SCALE GENOMIC DNA]</scope>
    <source>
        <strain evidence="2">ZMCS4</strain>
    </source>
</reference>
<evidence type="ECO:0000313" key="1">
    <source>
        <dbReference type="EMBL" id="MEE1675305.1"/>
    </source>
</evidence>
<sequence>MFEAVQKETLFHHNKLSKVSNRPLSYSTSLNLSHKRSILNLPAEYFEQTQFSDRCRPGV</sequence>
<accession>A0ABU7G7Q4</accession>
<organism evidence="1 2">
    <name type="scientific">Agarivorans aestuarii</name>
    <dbReference type="NCBI Taxonomy" id="1563703"/>
    <lineage>
        <taxon>Bacteria</taxon>
        <taxon>Pseudomonadati</taxon>
        <taxon>Pseudomonadota</taxon>
        <taxon>Gammaproteobacteria</taxon>
        <taxon>Alteromonadales</taxon>
        <taxon>Alteromonadaceae</taxon>
        <taxon>Agarivorans</taxon>
    </lineage>
</organism>
<dbReference type="Proteomes" id="UP001310248">
    <property type="component" value="Unassembled WGS sequence"/>
</dbReference>
<gene>
    <name evidence="1" type="ORF">SNR37_000630</name>
</gene>
<keyword evidence="2" id="KW-1185">Reference proteome</keyword>
<protein>
    <submittedName>
        <fullName evidence="1">Uncharacterized protein</fullName>
    </submittedName>
</protein>
<evidence type="ECO:0000313" key="2">
    <source>
        <dbReference type="Proteomes" id="UP001310248"/>
    </source>
</evidence>